<comment type="caution">
    <text evidence="2">The sequence shown here is derived from an EMBL/GenBank/DDBJ whole genome shotgun (WGS) entry which is preliminary data.</text>
</comment>
<feature type="transmembrane region" description="Helical" evidence="1">
    <location>
        <begin position="6"/>
        <end position="24"/>
    </location>
</feature>
<keyword evidence="1" id="KW-0472">Membrane</keyword>
<protein>
    <submittedName>
        <fullName evidence="2">Uncharacterized protein</fullName>
    </submittedName>
</protein>
<reference evidence="3" key="1">
    <citation type="journal article" date="2019" name="Int. J. Syst. Evol. Microbiol.">
        <title>The Global Catalogue of Microorganisms (GCM) 10K type strain sequencing project: providing services to taxonomists for standard genome sequencing and annotation.</title>
        <authorList>
            <consortium name="The Broad Institute Genomics Platform"/>
            <consortium name="The Broad Institute Genome Sequencing Center for Infectious Disease"/>
            <person name="Wu L."/>
            <person name="Ma J."/>
        </authorList>
    </citation>
    <scope>NUCLEOTIDE SEQUENCE [LARGE SCALE GENOMIC DNA]</scope>
    <source>
        <strain evidence="3">JCM 17979</strain>
    </source>
</reference>
<dbReference type="RefSeq" id="WP_345423597.1">
    <property type="nucleotide sequence ID" value="NZ_BAABHO010000068.1"/>
</dbReference>
<gene>
    <name evidence="2" type="ORF">GCM10023200_54590</name>
</gene>
<evidence type="ECO:0000256" key="1">
    <source>
        <dbReference type="SAM" id="Phobius"/>
    </source>
</evidence>
<dbReference type="Proteomes" id="UP001500928">
    <property type="component" value="Unassembled WGS sequence"/>
</dbReference>
<keyword evidence="1" id="KW-1133">Transmembrane helix</keyword>
<keyword evidence="3" id="KW-1185">Reference proteome</keyword>
<sequence length="92" mass="10052">MIAYGIVALLLALFYLWAGGLELVHRREGLPPRTGWGDTVPTPVVPRSGRSRSSARSVWCCPRSWAWRRRSPAVGFAVLQVLALAAAWPAPA</sequence>
<evidence type="ECO:0000313" key="3">
    <source>
        <dbReference type="Proteomes" id="UP001500928"/>
    </source>
</evidence>
<accession>A0ABP9CGB9</accession>
<keyword evidence="1" id="KW-0812">Transmembrane</keyword>
<organism evidence="2 3">
    <name type="scientific">Actinomycetospora chlora</name>
    <dbReference type="NCBI Taxonomy" id="663608"/>
    <lineage>
        <taxon>Bacteria</taxon>
        <taxon>Bacillati</taxon>
        <taxon>Actinomycetota</taxon>
        <taxon>Actinomycetes</taxon>
        <taxon>Pseudonocardiales</taxon>
        <taxon>Pseudonocardiaceae</taxon>
        <taxon>Actinomycetospora</taxon>
    </lineage>
</organism>
<proteinExistence type="predicted"/>
<name>A0ABP9CGB9_9PSEU</name>
<dbReference type="EMBL" id="BAABHO010000068">
    <property type="protein sequence ID" value="GAA4809892.1"/>
    <property type="molecule type" value="Genomic_DNA"/>
</dbReference>
<evidence type="ECO:0000313" key="2">
    <source>
        <dbReference type="EMBL" id="GAA4809892.1"/>
    </source>
</evidence>